<dbReference type="PANTHER" id="PTHR10183:SF379">
    <property type="entry name" value="CALPAIN-5"/>
    <property type="match status" value="1"/>
</dbReference>
<proteinExistence type="inferred from homology"/>
<dbReference type="GO" id="GO:0006508">
    <property type="term" value="P:proteolysis"/>
    <property type="evidence" value="ECO:0007669"/>
    <property type="project" value="UniProtKB-KW"/>
</dbReference>
<dbReference type="PROSITE" id="PS00018">
    <property type="entry name" value="EF_HAND_1"/>
    <property type="match status" value="1"/>
</dbReference>
<evidence type="ECO:0000313" key="11">
    <source>
        <dbReference type="Proteomes" id="UP001165122"/>
    </source>
</evidence>
<dbReference type="PRINTS" id="PR00704">
    <property type="entry name" value="CALPAIN"/>
</dbReference>
<keyword evidence="11" id="KW-1185">Reference proteome</keyword>
<feature type="active site" evidence="6">
    <location>
        <position position="372"/>
    </location>
</feature>
<dbReference type="EMBL" id="BRXW01000121">
    <property type="protein sequence ID" value="GMI08197.1"/>
    <property type="molecule type" value="Genomic_DNA"/>
</dbReference>
<dbReference type="InterPro" id="IPR018247">
    <property type="entry name" value="EF_Hand_1_Ca_BS"/>
</dbReference>
<evidence type="ECO:0000256" key="3">
    <source>
        <dbReference type="ARBA" id="ARBA00022801"/>
    </source>
</evidence>
<keyword evidence="2" id="KW-0645">Protease</keyword>
<evidence type="ECO:0000256" key="5">
    <source>
        <dbReference type="ARBA" id="ARBA00022837"/>
    </source>
</evidence>
<dbReference type="PROSITE" id="PS50222">
    <property type="entry name" value="EF_HAND_2"/>
    <property type="match status" value="1"/>
</dbReference>
<comment type="caution">
    <text evidence="7">Lacks conserved residue(s) required for the propagation of feature annotation.</text>
</comment>
<evidence type="ECO:0008006" key="12">
    <source>
        <dbReference type="Google" id="ProtNLM"/>
    </source>
</evidence>
<dbReference type="InterPro" id="IPR002048">
    <property type="entry name" value="EF_hand_dom"/>
</dbReference>
<dbReference type="Proteomes" id="UP001165122">
    <property type="component" value="Unassembled WGS sequence"/>
</dbReference>
<evidence type="ECO:0000256" key="2">
    <source>
        <dbReference type="ARBA" id="ARBA00022670"/>
    </source>
</evidence>
<dbReference type="GO" id="GO:0004198">
    <property type="term" value="F:calcium-dependent cysteine-type endopeptidase activity"/>
    <property type="evidence" value="ECO:0007669"/>
    <property type="project" value="InterPro"/>
</dbReference>
<feature type="domain" description="EF-hand" evidence="9">
    <location>
        <begin position="598"/>
        <end position="633"/>
    </location>
</feature>
<evidence type="ECO:0000259" key="8">
    <source>
        <dbReference type="PROSITE" id="PS50203"/>
    </source>
</evidence>
<dbReference type="InterPro" id="IPR038765">
    <property type="entry name" value="Papain-like_cys_pep_sf"/>
</dbReference>
<evidence type="ECO:0000259" key="9">
    <source>
        <dbReference type="PROSITE" id="PS50222"/>
    </source>
</evidence>
<dbReference type="InterPro" id="IPR022684">
    <property type="entry name" value="Calpain_cysteine_protease"/>
</dbReference>
<dbReference type="GO" id="GO:0005509">
    <property type="term" value="F:calcium ion binding"/>
    <property type="evidence" value="ECO:0007669"/>
    <property type="project" value="InterPro"/>
</dbReference>
<sequence>MSCSSLLRIFTSHSPDSGSTIDKNNFPELLNDLGLVLEGHELKIAIKTLPPTSKLTFSDFYSWWTTFSTLTSPQTPLLTSNTLSGGSSPDIVIKQLTPNLSLYILTETTEGLNLPSTKLKFTIYSTSLTPTSLSIDFSSSLNLILTQKNTTWKLTGEDCLSLENIQPFKDVEVMELMVDGEEWCLCYEVKFRTSDFQTRKSTHSIFGGKIHPLDIQKGILNNAWFLSSLAAVAEREEVINNICKMVGGRWNVRVFESGRRKEVEVDDYLPCWVNGRAVFGSNRGGNFWVSFIEKAFAKLKGSYYNLEGGRICEGIRDLTGCPTCLHVINTKKIRERIINGKFWSEDILGSLKRNYIVCSETGNVKGGLLPKHGYAVLNAIEVENLQLLKIRNPWGGEWNGEWGGNGGRWTERMKGVIGKVLGCEPEEVLSSNDGCIWMSYAEFISNFFSVSICNMTCAEGNSWKVVSECVTFENYGDGEVDSLYPLRSEVFTMSVTKRSEVILSLHNLDQRHTNKPYPSLAFTVLRKDTSTTAGRPNAMGVGGYSLVTHVGLCRSRELQTSTLILDKGTYIVVPYTCEKTAERKVYEGGEEEERYSGSVRDAAGEIFERFDQDNDGHLNHKEFPCLVDKAVGRDNVGNSTLRNEARSKLGMEGDDGRGVRKKTLVDACVDDGGRGGVVESLLKECGYVRGGEGGGAWRLVNQLCVNLVVWSEHECKVVRTGFNGLALKDAINLPVRLRGDVQHAADFGIKVFTLVGGGGRGVTIGVQNVKRTDAWVRMDISESRNCASHREDMVVDAKVKSGEMVVMHHLVPAGVGVIGVGCRGVGDEAGAEADWDWNFKIEMKE</sequence>
<evidence type="ECO:0000256" key="7">
    <source>
        <dbReference type="PROSITE-ProRule" id="PRU00239"/>
    </source>
</evidence>
<comment type="caution">
    <text evidence="10">The sequence shown here is derived from an EMBL/GenBank/DDBJ whole genome shotgun (WGS) entry which is preliminary data.</text>
</comment>
<evidence type="ECO:0000313" key="10">
    <source>
        <dbReference type="EMBL" id="GMI08197.1"/>
    </source>
</evidence>
<dbReference type="Pfam" id="PF00648">
    <property type="entry name" value="Peptidase_C2"/>
    <property type="match status" value="1"/>
</dbReference>
<feature type="active site" evidence="6">
    <location>
        <position position="392"/>
    </location>
</feature>
<accession>A0A9W7CKL3</accession>
<dbReference type="InterPro" id="IPR001300">
    <property type="entry name" value="Peptidase_C2_calpain_cat"/>
</dbReference>
<keyword evidence="3" id="KW-0378">Hydrolase</keyword>
<feature type="domain" description="Calpain catalytic" evidence="8">
    <location>
        <begin position="182"/>
        <end position="456"/>
    </location>
</feature>
<dbReference type="SUPFAM" id="SSF47473">
    <property type="entry name" value="EF-hand"/>
    <property type="match status" value="1"/>
</dbReference>
<dbReference type="InterPro" id="IPR011992">
    <property type="entry name" value="EF-hand-dom_pair"/>
</dbReference>
<dbReference type="SMART" id="SM00230">
    <property type="entry name" value="CysPc"/>
    <property type="match status" value="1"/>
</dbReference>
<keyword evidence="5" id="KW-0106">Calcium</keyword>
<organism evidence="10 11">
    <name type="scientific">Triparma laevis f. longispina</name>
    <dbReference type="NCBI Taxonomy" id="1714387"/>
    <lineage>
        <taxon>Eukaryota</taxon>
        <taxon>Sar</taxon>
        <taxon>Stramenopiles</taxon>
        <taxon>Ochrophyta</taxon>
        <taxon>Bolidophyceae</taxon>
        <taxon>Parmales</taxon>
        <taxon>Triparmaceae</taxon>
        <taxon>Triparma</taxon>
    </lineage>
</organism>
<dbReference type="PROSITE" id="PS50203">
    <property type="entry name" value="CALPAIN_CAT"/>
    <property type="match status" value="1"/>
</dbReference>
<evidence type="ECO:0000256" key="4">
    <source>
        <dbReference type="ARBA" id="ARBA00022807"/>
    </source>
</evidence>
<dbReference type="Gene3D" id="3.90.70.10">
    <property type="entry name" value="Cysteine proteinases"/>
    <property type="match status" value="1"/>
</dbReference>
<dbReference type="PANTHER" id="PTHR10183">
    <property type="entry name" value="CALPAIN"/>
    <property type="match status" value="1"/>
</dbReference>
<reference evidence="11" key="1">
    <citation type="journal article" date="2023" name="Commun. Biol.">
        <title>Genome analysis of Parmales, the sister group of diatoms, reveals the evolutionary specialization of diatoms from phago-mixotrophs to photoautotrophs.</title>
        <authorList>
            <person name="Ban H."/>
            <person name="Sato S."/>
            <person name="Yoshikawa S."/>
            <person name="Yamada K."/>
            <person name="Nakamura Y."/>
            <person name="Ichinomiya M."/>
            <person name="Sato N."/>
            <person name="Blanc-Mathieu R."/>
            <person name="Endo H."/>
            <person name="Kuwata A."/>
            <person name="Ogata H."/>
        </authorList>
    </citation>
    <scope>NUCLEOTIDE SEQUENCE [LARGE SCALE GENOMIC DNA]</scope>
    <source>
        <strain evidence="11">NIES 3700</strain>
    </source>
</reference>
<comment type="similarity">
    <text evidence="1">Belongs to the peptidase C2 family.</text>
</comment>
<dbReference type="SUPFAM" id="SSF54001">
    <property type="entry name" value="Cysteine proteinases"/>
    <property type="match status" value="1"/>
</dbReference>
<evidence type="ECO:0000256" key="1">
    <source>
        <dbReference type="ARBA" id="ARBA00007623"/>
    </source>
</evidence>
<keyword evidence="4" id="KW-0788">Thiol protease</keyword>
<name>A0A9W7CKL3_9STRA</name>
<dbReference type="OrthoDB" id="205770at2759"/>
<gene>
    <name evidence="10" type="ORF">TrLO_g370</name>
</gene>
<protein>
    <recommendedName>
        <fullName evidence="12">Calpain catalytic domain-containing protein</fullName>
    </recommendedName>
</protein>
<evidence type="ECO:0000256" key="6">
    <source>
        <dbReference type="PIRSR" id="PIRSR622684-1"/>
    </source>
</evidence>
<dbReference type="AlphaFoldDB" id="A0A9W7CKL3"/>